<evidence type="ECO:0000256" key="2">
    <source>
        <dbReference type="ARBA" id="ARBA00022857"/>
    </source>
</evidence>
<dbReference type="PRINTS" id="PR00081">
    <property type="entry name" value="GDHRDH"/>
</dbReference>
<feature type="domain" description="Ketoreductase" evidence="4">
    <location>
        <begin position="13"/>
        <end position="193"/>
    </location>
</feature>
<dbReference type="Gene3D" id="3.40.50.720">
    <property type="entry name" value="NAD(P)-binding Rossmann-like Domain"/>
    <property type="match status" value="1"/>
</dbReference>
<dbReference type="Proteomes" id="UP000038010">
    <property type="component" value="Unassembled WGS sequence"/>
</dbReference>
<dbReference type="EMBL" id="LFJN01000061">
    <property type="protein sequence ID" value="KPI34421.1"/>
    <property type="molecule type" value="Genomic_DNA"/>
</dbReference>
<comment type="caution">
    <text evidence="5">The sequence shown here is derived from an EMBL/GenBank/DDBJ whole genome shotgun (WGS) entry which is preliminary data.</text>
</comment>
<dbReference type="GO" id="GO:0016491">
    <property type="term" value="F:oxidoreductase activity"/>
    <property type="evidence" value="ECO:0007669"/>
    <property type="project" value="UniProtKB-KW"/>
</dbReference>
<dbReference type="PROSITE" id="PS00061">
    <property type="entry name" value="ADH_SHORT"/>
    <property type="match status" value="1"/>
</dbReference>
<proteinExistence type="inferred from homology"/>
<dbReference type="Pfam" id="PF13561">
    <property type="entry name" value="adh_short_C2"/>
    <property type="match status" value="1"/>
</dbReference>
<evidence type="ECO:0000313" key="5">
    <source>
        <dbReference type="EMBL" id="KPI34421.1"/>
    </source>
</evidence>
<keyword evidence="2" id="KW-0521">NADP</keyword>
<dbReference type="STRING" id="1664694.A0A0N0NH93"/>
<accession>A0A0N0NH93</accession>
<dbReference type="AlphaFoldDB" id="A0A0N0NH93"/>
<dbReference type="CDD" id="cd05233">
    <property type="entry name" value="SDR_c"/>
    <property type="match status" value="1"/>
</dbReference>
<comment type="similarity">
    <text evidence="1">Belongs to the short-chain dehydrogenases/reductases (SDR) family.</text>
</comment>
<dbReference type="InterPro" id="IPR002347">
    <property type="entry name" value="SDR_fam"/>
</dbReference>
<dbReference type="VEuPathDB" id="FungiDB:AB675_3880"/>
<dbReference type="InterPro" id="IPR020904">
    <property type="entry name" value="Sc_DH/Rdtase_CS"/>
</dbReference>
<dbReference type="InterPro" id="IPR057326">
    <property type="entry name" value="KR_dom"/>
</dbReference>
<dbReference type="SMART" id="SM00822">
    <property type="entry name" value="PKS_KR"/>
    <property type="match status" value="1"/>
</dbReference>
<dbReference type="RefSeq" id="XP_017994384.1">
    <property type="nucleotide sequence ID" value="XM_018143971.1"/>
</dbReference>
<dbReference type="OrthoDB" id="47007at2759"/>
<keyword evidence="6" id="KW-1185">Reference proteome</keyword>
<dbReference type="SUPFAM" id="SSF51735">
    <property type="entry name" value="NAD(P)-binding Rossmann-fold domains"/>
    <property type="match status" value="1"/>
</dbReference>
<gene>
    <name evidence="5" type="ORF">AB675_3880</name>
</gene>
<dbReference type="InterPro" id="IPR036291">
    <property type="entry name" value="NAD(P)-bd_dom_sf"/>
</dbReference>
<evidence type="ECO:0000259" key="4">
    <source>
        <dbReference type="SMART" id="SM00822"/>
    </source>
</evidence>
<dbReference type="PANTHER" id="PTHR43639:SF1">
    <property type="entry name" value="SHORT-CHAIN DEHYDROGENASE_REDUCTASE FAMILY PROTEIN"/>
    <property type="match status" value="1"/>
</dbReference>
<sequence>MSSEAPFQTLAGKVAIVTGGSRGIGAGIAEELAKRGAKVTITYTSSSSAHGVDALISRLPLGSAVKVQADLRKPASPHTILDATIEAFGPKIDILVNNAGINKPTSLETLTADDFSDMFDTNVRAVVLMTQAALPHFHSSNARIINIGSTAARVGVPGISLYTSSKLAVEALTRSWASELGDRGITVNTVAPGSTQSDLLSASAEADDVKAEAAKTPVERRVGTPNDVAQVVAWLASEESKWVSGQCICASGGYRMY</sequence>
<evidence type="ECO:0000256" key="3">
    <source>
        <dbReference type="ARBA" id="ARBA00023002"/>
    </source>
</evidence>
<dbReference type="PANTHER" id="PTHR43639">
    <property type="entry name" value="OXIDOREDUCTASE, SHORT-CHAIN DEHYDROGENASE/REDUCTASE FAMILY (AFU_ORTHOLOGUE AFUA_5G02870)"/>
    <property type="match status" value="1"/>
</dbReference>
<name>A0A0N0NH93_9EURO</name>
<reference evidence="5 6" key="1">
    <citation type="submission" date="2015-06" db="EMBL/GenBank/DDBJ databases">
        <title>Draft genome of the ant-associated black yeast Phialophora attae CBS 131958.</title>
        <authorList>
            <person name="Moreno L.F."/>
            <person name="Stielow B.J."/>
            <person name="de Hoog S."/>
            <person name="Vicente V.A."/>
            <person name="Weiss V.A."/>
            <person name="de Vries M."/>
            <person name="Cruz L.M."/>
            <person name="Souza E.M."/>
        </authorList>
    </citation>
    <scope>NUCLEOTIDE SEQUENCE [LARGE SCALE GENOMIC DNA]</scope>
    <source>
        <strain evidence="5 6">CBS 131958</strain>
    </source>
</reference>
<evidence type="ECO:0000313" key="6">
    <source>
        <dbReference type="Proteomes" id="UP000038010"/>
    </source>
</evidence>
<dbReference type="GeneID" id="28735851"/>
<protein>
    <recommendedName>
        <fullName evidence="4">Ketoreductase domain-containing protein</fullName>
    </recommendedName>
</protein>
<evidence type="ECO:0000256" key="1">
    <source>
        <dbReference type="ARBA" id="ARBA00006484"/>
    </source>
</evidence>
<dbReference type="PRINTS" id="PR00080">
    <property type="entry name" value="SDRFAMILY"/>
</dbReference>
<dbReference type="FunFam" id="3.40.50.720:FF:000374">
    <property type="entry name" value="3-oxoacyl-(Acyl-carrier-protein) reductase"/>
    <property type="match status" value="1"/>
</dbReference>
<organism evidence="5 6">
    <name type="scientific">Cyphellophora attinorum</name>
    <dbReference type="NCBI Taxonomy" id="1664694"/>
    <lineage>
        <taxon>Eukaryota</taxon>
        <taxon>Fungi</taxon>
        <taxon>Dikarya</taxon>
        <taxon>Ascomycota</taxon>
        <taxon>Pezizomycotina</taxon>
        <taxon>Eurotiomycetes</taxon>
        <taxon>Chaetothyriomycetidae</taxon>
        <taxon>Chaetothyriales</taxon>
        <taxon>Cyphellophoraceae</taxon>
        <taxon>Cyphellophora</taxon>
    </lineage>
</organism>
<keyword evidence="3" id="KW-0560">Oxidoreductase</keyword>